<reference evidence="2" key="1">
    <citation type="submission" date="2016-10" db="EMBL/GenBank/DDBJ databases">
        <authorList>
            <person name="Varghese N."/>
            <person name="Submissions S."/>
        </authorList>
    </citation>
    <scope>NUCLEOTIDE SEQUENCE [LARGE SCALE GENOMIC DNA]</scope>
    <source>
        <strain evidence="2">M1</strain>
    </source>
</reference>
<accession>A0A1I0TM98</accession>
<dbReference type="EMBL" id="FOJS01000039">
    <property type="protein sequence ID" value="SFA52930.1"/>
    <property type="molecule type" value="Genomic_DNA"/>
</dbReference>
<dbReference type="Gene3D" id="3.90.180.10">
    <property type="entry name" value="Medium-chain alcohol dehydrogenases, catalytic domain"/>
    <property type="match status" value="1"/>
</dbReference>
<evidence type="ECO:0000313" key="1">
    <source>
        <dbReference type="EMBL" id="SFA52930.1"/>
    </source>
</evidence>
<keyword evidence="2" id="KW-1185">Reference proteome</keyword>
<dbReference type="Gene3D" id="3.40.50.720">
    <property type="entry name" value="NAD(P)-binding Rossmann-like Domain"/>
    <property type="match status" value="1"/>
</dbReference>
<protein>
    <submittedName>
        <fullName evidence="1">Alcohol dehydrogenase</fullName>
    </submittedName>
</protein>
<name>A0A1I0TM98_9BACL</name>
<proteinExistence type="predicted"/>
<dbReference type="AlphaFoldDB" id="A0A1I0TM98"/>
<sequence length="87" mass="9799">MQVGLMTQEEGGMMALPTDWIVAKELQIRGSFGMQPHRYKDLLVMVERGKLHSEKLISKTISLEEASGILESMPQYGTLGFVVINRF</sequence>
<gene>
    <name evidence="1" type="ORF">SAMN05192569_103917</name>
</gene>
<dbReference type="STRING" id="186116.SAMN05192569_103917"/>
<evidence type="ECO:0000313" key="2">
    <source>
        <dbReference type="Proteomes" id="UP000198650"/>
    </source>
</evidence>
<organism evidence="1 2">
    <name type="scientific">Parageobacillus thermantarcticus</name>
    <dbReference type="NCBI Taxonomy" id="186116"/>
    <lineage>
        <taxon>Bacteria</taxon>
        <taxon>Bacillati</taxon>
        <taxon>Bacillota</taxon>
        <taxon>Bacilli</taxon>
        <taxon>Bacillales</taxon>
        <taxon>Anoxybacillaceae</taxon>
        <taxon>Parageobacillus</taxon>
    </lineage>
</organism>
<dbReference type="Proteomes" id="UP000198650">
    <property type="component" value="Unassembled WGS sequence"/>
</dbReference>